<comment type="caution">
    <text evidence="1">The sequence shown here is derived from an EMBL/GenBank/DDBJ whole genome shotgun (WGS) entry which is preliminary data.</text>
</comment>
<accession>J9GH60</accession>
<sequence>MYPVCRQNFLYQQMSIPHKDRLHLLTKNYILLFSEKYITFFVKVRVSHGNPKGEFHYAKQGEFRLINCFFTKKQKQFTKT</sequence>
<protein>
    <submittedName>
        <fullName evidence="1">Uncharacterized protein</fullName>
    </submittedName>
</protein>
<dbReference type="AlphaFoldDB" id="J9GH60"/>
<organism evidence="1">
    <name type="scientific">gut metagenome</name>
    <dbReference type="NCBI Taxonomy" id="749906"/>
    <lineage>
        <taxon>unclassified sequences</taxon>
        <taxon>metagenomes</taxon>
        <taxon>organismal metagenomes</taxon>
    </lineage>
</organism>
<gene>
    <name evidence="1" type="ORF">EVA_05535</name>
</gene>
<reference evidence="1" key="1">
    <citation type="journal article" date="2012" name="PLoS ONE">
        <title>Gene sets for utilization of primary and secondary nutrition supplies in the distal gut of endangered iberian lynx.</title>
        <authorList>
            <person name="Alcaide M."/>
            <person name="Messina E."/>
            <person name="Richter M."/>
            <person name="Bargiela R."/>
            <person name="Peplies J."/>
            <person name="Huws S.A."/>
            <person name="Newbold C.J."/>
            <person name="Golyshin P.N."/>
            <person name="Simon M.A."/>
            <person name="Lopez G."/>
            <person name="Yakimov M.M."/>
            <person name="Ferrer M."/>
        </authorList>
    </citation>
    <scope>NUCLEOTIDE SEQUENCE</scope>
</reference>
<proteinExistence type="predicted"/>
<name>J9GH60_9ZZZZ</name>
<dbReference type="EMBL" id="AMCI01001186">
    <property type="protein sequence ID" value="EJX06359.1"/>
    <property type="molecule type" value="Genomic_DNA"/>
</dbReference>
<evidence type="ECO:0000313" key="1">
    <source>
        <dbReference type="EMBL" id="EJX06359.1"/>
    </source>
</evidence>